<protein>
    <recommendedName>
        <fullName evidence="2">Lipocalin-like domain-containing protein</fullName>
    </recommendedName>
</protein>
<dbReference type="AlphaFoldDB" id="Q020F6"/>
<evidence type="ECO:0000313" key="1">
    <source>
        <dbReference type="EMBL" id="ABJ84697.1"/>
    </source>
</evidence>
<reference evidence="1" key="1">
    <citation type="submission" date="2006-10" db="EMBL/GenBank/DDBJ databases">
        <title>Complete sequence of Solibacter usitatus Ellin6076.</title>
        <authorList>
            <consortium name="US DOE Joint Genome Institute"/>
            <person name="Copeland A."/>
            <person name="Lucas S."/>
            <person name="Lapidus A."/>
            <person name="Barry K."/>
            <person name="Detter J.C."/>
            <person name="Glavina del Rio T."/>
            <person name="Hammon N."/>
            <person name="Israni S."/>
            <person name="Dalin E."/>
            <person name="Tice H."/>
            <person name="Pitluck S."/>
            <person name="Thompson L.S."/>
            <person name="Brettin T."/>
            <person name="Bruce D."/>
            <person name="Han C."/>
            <person name="Tapia R."/>
            <person name="Gilna P."/>
            <person name="Schmutz J."/>
            <person name="Larimer F."/>
            <person name="Land M."/>
            <person name="Hauser L."/>
            <person name="Kyrpides N."/>
            <person name="Mikhailova N."/>
            <person name="Janssen P.H."/>
            <person name="Kuske C.R."/>
            <person name="Richardson P."/>
        </authorList>
    </citation>
    <scope>NUCLEOTIDE SEQUENCE</scope>
    <source>
        <strain evidence="1">Ellin6076</strain>
    </source>
</reference>
<gene>
    <name evidence="1" type="ordered locus">Acid_3726</name>
</gene>
<organism evidence="1">
    <name type="scientific">Solibacter usitatus (strain Ellin6076)</name>
    <dbReference type="NCBI Taxonomy" id="234267"/>
    <lineage>
        <taxon>Bacteria</taxon>
        <taxon>Pseudomonadati</taxon>
        <taxon>Acidobacteriota</taxon>
        <taxon>Terriglobia</taxon>
        <taxon>Bryobacterales</taxon>
        <taxon>Solibacteraceae</taxon>
        <taxon>Candidatus Solibacter</taxon>
    </lineage>
</organism>
<proteinExistence type="predicted"/>
<accession>Q020F6</accession>
<dbReference type="PROSITE" id="PS51257">
    <property type="entry name" value="PROKAR_LIPOPROTEIN"/>
    <property type="match status" value="1"/>
</dbReference>
<dbReference type="KEGG" id="sus:Acid_3726"/>
<dbReference type="InParanoid" id="Q020F6"/>
<evidence type="ECO:0008006" key="2">
    <source>
        <dbReference type="Google" id="ProtNLM"/>
    </source>
</evidence>
<name>Q020F6_SOLUE</name>
<sequence precursor="true">MRAAAIFVSLTVLTIIGCGAEPDPFFGKWKLNWEKSQSTQSRPRSAIRSYHPSGSGVRVRETWVDANGQKRLLDYVAGYDGRDYPVRTKSGATVSFKRPDLYTVEGVSKTLGKIEYTFRRFISKDGKTLTVALTRMDPAGAPSTEMLVYDKVK</sequence>
<dbReference type="EMBL" id="CP000473">
    <property type="protein sequence ID" value="ABJ84697.1"/>
    <property type="molecule type" value="Genomic_DNA"/>
</dbReference>
<dbReference type="HOGENOM" id="CLU_1712077_0_0_0"/>